<name>A0A1B6L4H5_9HEMI</name>
<gene>
    <name evidence="1" type="ORF">g.54609</name>
</gene>
<accession>A0A1B6L4H5</accession>
<reference evidence="1" key="1">
    <citation type="submission" date="2015-11" db="EMBL/GenBank/DDBJ databases">
        <title>De novo transcriptome assembly of four potential Pierce s Disease insect vectors from Arizona vineyards.</title>
        <authorList>
            <person name="Tassone E.E."/>
        </authorList>
    </citation>
    <scope>NUCLEOTIDE SEQUENCE</scope>
</reference>
<dbReference type="EMBL" id="GEBQ01021417">
    <property type="protein sequence ID" value="JAT18560.1"/>
    <property type="molecule type" value="Transcribed_RNA"/>
</dbReference>
<evidence type="ECO:0000313" key="1">
    <source>
        <dbReference type="EMBL" id="JAT18560.1"/>
    </source>
</evidence>
<organism evidence="1">
    <name type="scientific">Graphocephala atropunctata</name>
    <dbReference type="NCBI Taxonomy" id="36148"/>
    <lineage>
        <taxon>Eukaryota</taxon>
        <taxon>Metazoa</taxon>
        <taxon>Ecdysozoa</taxon>
        <taxon>Arthropoda</taxon>
        <taxon>Hexapoda</taxon>
        <taxon>Insecta</taxon>
        <taxon>Pterygota</taxon>
        <taxon>Neoptera</taxon>
        <taxon>Paraneoptera</taxon>
        <taxon>Hemiptera</taxon>
        <taxon>Auchenorrhyncha</taxon>
        <taxon>Membracoidea</taxon>
        <taxon>Cicadellidae</taxon>
        <taxon>Cicadellinae</taxon>
        <taxon>Cicadellini</taxon>
        <taxon>Graphocephala</taxon>
    </lineage>
</organism>
<protein>
    <submittedName>
        <fullName evidence="1">Uncharacterized protein</fullName>
    </submittedName>
</protein>
<feature type="non-terminal residue" evidence="1">
    <location>
        <position position="133"/>
    </location>
</feature>
<sequence length="133" mass="15457">RALRSRDPVNRDSMFTALGCSNKYHLLYGFVENYLGNSTITKRDYSKLLQGLVQYNNDIGPVLEFMESSMVKLKSVSKKRLRWNQTMLKDLSQQVFTKQQLKQLKNMMAQSKGFTVADLAGMEQTVEHNSRWR</sequence>
<dbReference type="Gene3D" id="1.25.50.20">
    <property type="match status" value="1"/>
</dbReference>
<proteinExistence type="predicted"/>
<feature type="non-terminal residue" evidence="1">
    <location>
        <position position="1"/>
    </location>
</feature>
<dbReference type="AlphaFoldDB" id="A0A1B6L4H5"/>